<dbReference type="NCBIfam" id="TIGR04178">
    <property type="entry name" value="exo_archaeo"/>
    <property type="match status" value="1"/>
</dbReference>
<accession>B4SDF4</accession>
<feature type="transmembrane region" description="Helical" evidence="8">
    <location>
        <begin position="39"/>
        <end position="61"/>
    </location>
</feature>
<evidence type="ECO:0000256" key="6">
    <source>
        <dbReference type="ARBA" id="ARBA00022989"/>
    </source>
</evidence>
<feature type="transmembrane region" description="Helical" evidence="8">
    <location>
        <begin position="211"/>
        <end position="239"/>
    </location>
</feature>
<dbReference type="KEGG" id="pph:Ppha_0581"/>
<evidence type="ECO:0000256" key="2">
    <source>
        <dbReference type="ARBA" id="ARBA00022475"/>
    </source>
</evidence>
<dbReference type="Pfam" id="PF09721">
    <property type="entry name" value="Exosortase_EpsH"/>
    <property type="match status" value="1"/>
</dbReference>
<keyword evidence="10" id="KW-1185">Reference proteome</keyword>
<evidence type="ECO:0000256" key="7">
    <source>
        <dbReference type="ARBA" id="ARBA00023136"/>
    </source>
</evidence>
<evidence type="ECO:0000256" key="8">
    <source>
        <dbReference type="SAM" id="Phobius"/>
    </source>
</evidence>
<dbReference type="GO" id="GO:0008233">
    <property type="term" value="F:peptidase activity"/>
    <property type="evidence" value="ECO:0007669"/>
    <property type="project" value="UniProtKB-KW"/>
</dbReference>
<evidence type="ECO:0000256" key="3">
    <source>
        <dbReference type="ARBA" id="ARBA00022670"/>
    </source>
</evidence>
<feature type="transmembrane region" description="Helical" evidence="8">
    <location>
        <begin position="117"/>
        <end position="135"/>
    </location>
</feature>
<feature type="transmembrane region" description="Helical" evidence="8">
    <location>
        <begin position="91"/>
        <end position="110"/>
    </location>
</feature>
<dbReference type="GO" id="GO:0006508">
    <property type="term" value="P:proteolysis"/>
    <property type="evidence" value="ECO:0007669"/>
    <property type="project" value="UniProtKB-KW"/>
</dbReference>
<feature type="transmembrane region" description="Helical" evidence="8">
    <location>
        <begin position="251"/>
        <end position="272"/>
    </location>
</feature>
<reference evidence="9 10" key="1">
    <citation type="submission" date="2008-06" db="EMBL/GenBank/DDBJ databases">
        <title>Complete sequence of Pelodictyon phaeoclathratiforme BU-1.</title>
        <authorList>
            <consortium name="US DOE Joint Genome Institute"/>
            <person name="Lucas S."/>
            <person name="Copeland A."/>
            <person name="Lapidus A."/>
            <person name="Glavina del Rio T."/>
            <person name="Dalin E."/>
            <person name="Tice H."/>
            <person name="Bruce D."/>
            <person name="Goodwin L."/>
            <person name="Pitluck S."/>
            <person name="Schmutz J."/>
            <person name="Larimer F."/>
            <person name="Land M."/>
            <person name="Hauser L."/>
            <person name="Kyrpides N."/>
            <person name="Mikhailova N."/>
            <person name="Liu Z."/>
            <person name="Li T."/>
            <person name="Zhao F."/>
            <person name="Overmann J."/>
            <person name="Bryant D.A."/>
            <person name="Richardson P."/>
        </authorList>
    </citation>
    <scope>NUCLEOTIDE SEQUENCE [LARGE SCALE GENOMIC DNA]</scope>
    <source>
        <strain evidence="10">DSM 5477 / BU-1</strain>
    </source>
</reference>
<dbReference type="InterPro" id="IPR026392">
    <property type="entry name" value="Exo/Archaeosortase_dom"/>
</dbReference>
<proteinExistence type="predicted"/>
<dbReference type="AlphaFoldDB" id="B4SDF4"/>
<keyword evidence="6 8" id="KW-1133">Transmembrane helix</keyword>
<name>B4SDF4_PELPB</name>
<feature type="transmembrane region" description="Helical" evidence="8">
    <location>
        <begin position="68"/>
        <end position="85"/>
    </location>
</feature>
<evidence type="ECO:0000256" key="1">
    <source>
        <dbReference type="ARBA" id="ARBA00004651"/>
    </source>
</evidence>
<keyword evidence="7 8" id="KW-0472">Membrane</keyword>
<organism evidence="9 10">
    <name type="scientific">Pelodictyon phaeoclathratiforme (strain DSM 5477 / BU-1)</name>
    <dbReference type="NCBI Taxonomy" id="324925"/>
    <lineage>
        <taxon>Bacteria</taxon>
        <taxon>Pseudomonadati</taxon>
        <taxon>Chlorobiota</taxon>
        <taxon>Chlorobiia</taxon>
        <taxon>Chlorobiales</taxon>
        <taxon>Chlorobiaceae</taxon>
        <taxon>Chlorobium/Pelodictyon group</taxon>
        <taxon>Pelodictyon</taxon>
    </lineage>
</organism>
<dbReference type="STRING" id="324925.Ppha_0581"/>
<evidence type="ECO:0000313" key="10">
    <source>
        <dbReference type="Proteomes" id="UP000002724"/>
    </source>
</evidence>
<dbReference type="OrthoDB" id="597443at2"/>
<comment type="subcellular location">
    <subcellularLocation>
        <location evidence="1">Cell membrane</location>
        <topology evidence="1">Multi-pass membrane protein</topology>
    </subcellularLocation>
</comment>
<dbReference type="InterPro" id="IPR019127">
    <property type="entry name" value="Exosortase"/>
</dbReference>
<dbReference type="EMBL" id="CP001110">
    <property type="protein sequence ID" value="ACF42893.1"/>
    <property type="molecule type" value="Genomic_DNA"/>
</dbReference>
<keyword evidence="4 8" id="KW-0812">Transmembrane</keyword>
<dbReference type="RefSeq" id="WP_012507388.1">
    <property type="nucleotide sequence ID" value="NC_011060.1"/>
</dbReference>
<evidence type="ECO:0000313" key="9">
    <source>
        <dbReference type="EMBL" id="ACF42893.1"/>
    </source>
</evidence>
<dbReference type="Proteomes" id="UP000002724">
    <property type="component" value="Chromosome"/>
</dbReference>
<protein>
    <recommendedName>
        <fullName evidence="11">Eight transmembrane protein EpsH</fullName>
    </recommendedName>
</protein>
<dbReference type="HOGENOM" id="CLU_955971_0_0_10"/>
<gene>
    <name evidence="9" type="ordered locus">Ppha_0581</name>
</gene>
<keyword evidence="2" id="KW-1003">Cell membrane</keyword>
<keyword evidence="5" id="KW-0378">Hydrolase</keyword>
<sequence length="291" mass="31845" precursor="true">MNIRPHASWFPWLLFALMAFHSAARYTLFNPSFGNSDEPLLYVILVVVLWIERSSITVSLLGQGRGNLLSGLALLGFGWVLYTAGRLYPAMILEIWGLFVIAAGLLGTLAPEQYRRSAFFIALSGTIIVLIGWIAPQLLSSNLALAIATVSAKMISATLFPVVANGVILYFGPYSAEVTKACSGMNSIFSLTALSVLYLRESAQRKPWHILVLVACVLPVAILTNLFRVISLVLATQYIGENFAQGLFHDMTGIFVFIVALLILALIDRFLFQASKGYKQTGNKAHADNQV</sequence>
<evidence type="ECO:0000256" key="5">
    <source>
        <dbReference type="ARBA" id="ARBA00022801"/>
    </source>
</evidence>
<evidence type="ECO:0000256" key="4">
    <source>
        <dbReference type="ARBA" id="ARBA00022692"/>
    </source>
</evidence>
<evidence type="ECO:0008006" key="11">
    <source>
        <dbReference type="Google" id="ProtNLM"/>
    </source>
</evidence>
<dbReference type="GO" id="GO:0005886">
    <property type="term" value="C:plasma membrane"/>
    <property type="evidence" value="ECO:0007669"/>
    <property type="project" value="UniProtKB-SubCell"/>
</dbReference>
<keyword evidence="3" id="KW-0645">Protease</keyword>